<dbReference type="InParanoid" id="A0A1S0TNC4"/>
<accession>A0A1S0TNC4</accession>
<dbReference type="CTD" id="9948656"/>
<organism evidence="1">
    <name type="scientific">Loa loa</name>
    <name type="common">Eye worm</name>
    <name type="synonym">Filaria loa</name>
    <dbReference type="NCBI Taxonomy" id="7209"/>
    <lineage>
        <taxon>Eukaryota</taxon>
        <taxon>Metazoa</taxon>
        <taxon>Ecdysozoa</taxon>
        <taxon>Nematoda</taxon>
        <taxon>Chromadorea</taxon>
        <taxon>Rhabditida</taxon>
        <taxon>Spirurina</taxon>
        <taxon>Spiruromorpha</taxon>
        <taxon>Filarioidea</taxon>
        <taxon>Onchocercidae</taxon>
        <taxon>Loa</taxon>
    </lineage>
</organism>
<dbReference type="RefSeq" id="XP_003146773.1">
    <property type="nucleotide sequence ID" value="XM_003146725.1"/>
</dbReference>
<dbReference type="GeneID" id="9948656"/>
<dbReference type="AlphaFoldDB" id="A0A1S0TNC4"/>
<dbReference type="EMBL" id="JH712144">
    <property type="protein sequence ID" value="EFO17296.1"/>
    <property type="molecule type" value="Genomic_DNA"/>
</dbReference>
<reference evidence="1" key="1">
    <citation type="submission" date="2012-04" db="EMBL/GenBank/DDBJ databases">
        <title>The Genome Sequence of Loa loa.</title>
        <authorList>
            <consortium name="The Broad Institute Genome Sequencing Platform"/>
            <consortium name="Broad Institute Genome Sequencing Center for Infectious Disease"/>
            <person name="Nutman T.B."/>
            <person name="Fink D.L."/>
            <person name="Russ C."/>
            <person name="Young S."/>
            <person name="Zeng Q."/>
            <person name="Gargeya S."/>
            <person name="Alvarado L."/>
            <person name="Berlin A."/>
            <person name="Chapman S.B."/>
            <person name="Chen Z."/>
            <person name="Freedman E."/>
            <person name="Gellesch M."/>
            <person name="Goldberg J."/>
            <person name="Griggs A."/>
            <person name="Gujja S."/>
            <person name="Heilman E.R."/>
            <person name="Heiman D."/>
            <person name="Howarth C."/>
            <person name="Mehta T."/>
            <person name="Neiman D."/>
            <person name="Pearson M."/>
            <person name="Roberts A."/>
            <person name="Saif S."/>
            <person name="Shea T."/>
            <person name="Shenoy N."/>
            <person name="Sisk P."/>
            <person name="Stolte C."/>
            <person name="Sykes S."/>
            <person name="White J."/>
            <person name="Yandava C."/>
            <person name="Haas B."/>
            <person name="Henn M.R."/>
            <person name="Nusbaum C."/>
            <person name="Birren B."/>
        </authorList>
    </citation>
    <scope>NUCLEOTIDE SEQUENCE [LARGE SCALE GENOMIC DNA]</scope>
</reference>
<dbReference type="KEGG" id="loa:LOAG_11204"/>
<proteinExistence type="predicted"/>
<sequence length="128" mass="14382">MGFSVDLVRVKLKLPIKIPPGKSKREASRLCRPLLPYQNLIKISRLPAPRDYLPVIGTTLETIGIFSVIPQLEHEPTGLQQHGSYCENSSLTNSGEMQVGMIRSYLFCLFLGVFVQVTRTKDNLSYSE</sequence>
<protein>
    <submittedName>
        <fullName evidence="1">Uncharacterized protein</fullName>
    </submittedName>
</protein>
<gene>
    <name evidence="1" type="ORF">LOAG_11204</name>
</gene>
<evidence type="ECO:0000313" key="1">
    <source>
        <dbReference type="EMBL" id="EFO17296.1"/>
    </source>
</evidence>
<name>A0A1S0TNC4_LOALO</name>